<comment type="subcellular location">
    <subcellularLocation>
        <location evidence="1">Nucleus</location>
    </subcellularLocation>
</comment>
<feature type="compositionally biased region" description="Basic and acidic residues" evidence="9">
    <location>
        <begin position="527"/>
        <end position="542"/>
    </location>
</feature>
<feature type="compositionally biased region" description="Low complexity" evidence="9">
    <location>
        <begin position="41"/>
        <end position="60"/>
    </location>
</feature>
<keyword evidence="6" id="KW-0539">Nucleus</keyword>
<evidence type="ECO:0000256" key="4">
    <source>
        <dbReference type="ARBA" id="ARBA00022801"/>
    </source>
</evidence>
<dbReference type="Proteomes" id="UP001066276">
    <property type="component" value="Chromosome 12"/>
</dbReference>
<feature type="compositionally biased region" description="Polar residues" evidence="9">
    <location>
        <begin position="566"/>
        <end position="578"/>
    </location>
</feature>
<feature type="region of interest" description="Disordered" evidence="9">
    <location>
        <begin position="782"/>
        <end position="825"/>
    </location>
</feature>
<feature type="region of interest" description="Disordered" evidence="9">
    <location>
        <begin position="249"/>
        <end position="272"/>
    </location>
</feature>
<evidence type="ECO:0000256" key="8">
    <source>
        <dbReference type="SAM" id="Coils"/>
    </source>
</evidence>
<keyword evidence="8" id="KW-0175">Coiled coil</keyword>
<keyword evidence="5" id="KW-0269">Exonuclease</keyword>
<dbReference type="SUPFAM" id="SSF53098">
    <property type="entry name" value="Ribonuclease H-like"/>
    <property type="match status" value="1"/>
</dbReference>
<dbReference type="InterPro" id="IPR012337">
    <property type="entry name" value="RNaseH-like_sf"/>
</dbReference>
<name>A0AAV7L8R0_PLEWA</name>
<evidence type="ECO:0000256" key="1">
    <source>
        <dbReference type="ARBA" id="ARBA00004123"/>
    </source>
</evidence>
<keyword evidence="4" id="KW-0378">Hydrolase</keyword>
<feature type="compositionally biased region" description="Low complexity" evidence="9">
    <location>
        <begin position="793"/>
        <end position="814"/>
    </location>
</feature>
<dbReference type="Pfam" id="PF15870">
    <property type="entry name" value="EloA-BP1"/>
    <property type="match status" value="1"/>
</dbReference>
<dbReference type="GO" id="GO:0003676">
    <property type="term" value="F:nucleic acid binding"/>
    <property type="evidence" value="ECO:0007669"/>
    <property type="project" value="InterPro"/>
</dbReference>
<dbReference type="GO" id="GO:0008270">
    <property type="term" value="F:zinc ion binding"/>
    <property type="evidence" value="ECO:0007669"/>
    <property type="project" value="UniProtKB-KW"/>
</dbReference>
<dbReference type="InterPro" id="IPR013520">
    <property type="entry name" value="Ribonucl_H"/>
</dbReference>
<evidence type="ECO:0000256" key="9">
    <source>
        <dbReference type="SAM" id="MobiDB-lite"/>
    </source>
</evidence>
<dbReference type="AlphaFoldDB" id="A0AAV7L8R0"/>
<gene>
    <name evidence="11" type="ORF">NDU88_005181</name>
</gene>
<dbReference type="FunFam" id="3.30.420.10:FF:000021">
    <property type="entry name" value="RNA exonuclease 1 homolog"/>
    <property type="match status" value="1"/>
</dbReference>
<dbReference type="GO" id="GO:0005634">
    <property type="term" value="C:nucleus"/>
    <property type="evidence" value="ECO:0007669"/>
    <property type="project" value="UniProtKB-SubCell"/>
</dbReference>
<feature type="compositionally biased region" description="Low complexity" evidence="9">
    <location>
        <begin position="606"/>
        <end position="621"/>
    </location>
</feature>
<organism evidence="11 12">
    <name type="scientific">Pleurodeles waltl</name>
    <name type="common">Iberian ribbed newt</name>
    <dbReference type="NCBI Taxonomy" id="8319"/>
    <lineage>
        <taxon>Eukaryota</taxon>
        <taxon>Metazoa</taxon>
        <taxon>Chordata</taxon>
        <taxon>Craniata</taxon>
        <taxon>Vertebrata</taxon>
        <taxon>Euteleostomi</taxon>
        <taxon>Amphibia</taxon>
        <taxon>Batrachia</taxon>
        <taxon>Caudata</taxon>
        <taxon>Salamandroidea</taxon>
        <taxon>Salamandridae</taxon>
        <taxon>Pleurodelinae</taxon>
        <taxon>Pleurodeles</taxon>
    </lineage>
</organism>
<dbReference type="PROSITE" id="PS50103">
    <property type="entry name" value="ZF_C3H1"/>
    <property type="match status" value="1"/>
</dbReference>
<feature type="compositionally biased region" description="Low complexity" evidence="9">
    <location>
        <begin position="302"/>
        <end position="314"/>
    </location>
</feature>
<feature type="zinc finger region" description="C3H1-type" evidence="7">
    <location>
        <begin position="7"/>
        <end position="36"/>
    </location>
</feature>
<evidence type="ECO:0000256" key="3">
    <source>
        <dbReference type="ARBA" id="ARBA00022722"/>
    </source>
</evidence>
<feature type="region of interest" description="Disordered" evidence="9">
    <location>
        <begin position="291"/>
        <end position="621"/>
    </location>
</feature>
<keyword evidence="3" id="KW-0540">Nuclease</keyword>
<feature type="coiled-coil region" evidence="8">
    <location>
        <begin position="99"/>
        <end position="129"/>
    </location>
</feature>
<feature type="compositionally biased region" description="Acidic residues" evidence="9">
    <location>
        <begin position="556"/>
        <end position="565"/>
    </location>
</feature>
<evidence type="ECO:0000256" key="6">
    <source>
        <dbReference type="ARBA" id="ARBA00023242"/>
    </source>
</evidence>
<dbReference type="EMBL" id="JANPWB010000016">
    <property type="protein sequence ID" value="KAJ1085048.1"/>
    <property type="molecule type" value="Genomic_DNA"/>
</dbReference>
<evidence type="ECO:0000256" key="7">
    <source>
        <dbReference type="PROSITE-ProRule" id="PRU00723"/>
    </source>
</evidence>
<feature type="compositionally biased region" description="Basic and acidic residues" evidence="9">
    <location>
        <begin position="645"/>
        <end position="654"/>
    </location>
</feature>
<dbReference type="PANTHER" id="PTHR12801">
    <property type="entry name" value="RNA EXONUCLEASE REXO1 / RECO3 FAMILY MEMBER-RELATED"/>
    <property type="match status" value="1"/>
</dbReference>
<sequence>MLKCTGFFRGIECPYERAGGEGRCRRPHCHFRHGARGGGNSSSNNNNTGGSSNNNNSSSSAESGAQELTYDPYSPELSKASTREEEVSAQNVPDSQLDILELERVNQAIEAVKSEVEREQKRYAELLETKKDYSVSEASLQASREEHTKATAKSDTPSTLKYDPGNYSLNNTTSYNPTPLTTAKGLSKYSSNASDGLKSKKCPMEYVPMVVAHAPKTHAIVNRKYVVDKSKPLTDLEYDPLSNYSARLLNKASKDQKRTKRVRETSQEDSYTPFLKKHCSSITSFEPLARFSDSEDDHDPESQPSSPESQPSLENKQCKTVSSAEKTPKVEKLDQSSRELKEMAVQYNVEDIKKTDRVNEDGNEEKKKPAKDSQMPSKGNKIKEMPKEKEKKNDSSKGSNLKDIGNKEKKKNVEKDKSEKGEENLKLKSSEKNNKDKFKKSKLDAGLARSEKPKSEKPHTAKKEKSRSSSDSVKTKNAEVSKKCDSEKGGNNKTKLKLKEAVIKNGRHSSSSKHNDTKVHKSGQSALEKKQKVSKLEDEKAKPASKQRSLSHVDLFGDESDDDEPNLSQSVPQLNFSSDSEEDLDTVLLSGNQKRKSCKQTKLANSRSSASSEASSDIDYSSLEKLLDFDSDPMEECLRIFNESSDVKTEDKGRQKNQPPKEVNSEDQTESSSSFLPGQKRRISHLGNSGNADPSSKPVIRPYRRPTAQEVCYQRMRQAQQQAALIVAQQKTSKEQEMQVTSKVKNNPMSVPGEKKRIAHGQIGTPASASKSNHLKEVQKPFAASTGKSVNGSSSASLKARTSSGMSSKTTTTSLQKRVAHAPSLQSASLKRPVIPTEFGAKVPTNIRQRYLNLFIDECLKIASSEQEAFDKALSEEKIVYDRSSSRNIYLNVAVNTVKKLRSLTPGSPSSVTSPGNKKTISHEAVLGGKLAAKTSFSLNRSVSLREEDLTGAGLYNKLKEYILTEEQLKENGYPLPHPEKPGRAVIFTTEEKKSSDALCRVCCRCGAEYFVSVSGNCIRKEECVHHWGRLRRQRVPGGWETHYSCCSGAVGTPGCQVAKQHVQDGRKDQLDGFVKTFEKEIPADGCPGTFALDCEMCYTKQGLELTRVTVINSELKVVYDTFVKPENKVVDYNTRFSGVTEEDLENTLITLRDVQAVLLNMFCSQTILIGHSLESDLFALKLIHCTVVDTAIVFPHRLGLPYKRALRTLMADYLKRIIQDNVDGHDSSEDACSCMELMIWKIKEDAKVKR</sequence>
<dbReference type="InterPro" id="IPR036397">
    <property type="entry name" value="RNaseH_sf"/>
</dbReference>
<comment type="similarity">
    <text evidence="2">Belongs to the REXO1/REXO3 family.</text>
</comment>
<feature type="compositionally biased region" description="Basic and acidic residues" evidence="9">
    <location>
        <begin position="449"/>
        <end position="490"/>
    </location>
</feature>
<keyword evidence="7" id="KW-0863">Zinc-finger</keyword>
<keyword evidence="7" id="KW-0479">Metal-binding</keyword>
<proteinExistence type="inferred from homology"/>
<feature type="compositionally biased region" description="Basic and acidic residues" evidence="9">
    <location>
        <begin position="350"/>
        <end position="371"/>
    </location>
</feature>
<evidence type="ECO:0000313" key="12">
    <source>
        <dbReference type="Proteomes" id="UP001066276"/>
    </source>
</evidence>
<dbReference type="Gene3D" id="3.30.420.10">
    <property type="entry name" value="Ribonuclease H-like superfamily/Ribonuclease H"/>
    <property type="match status" value="1"/>
</dbReference>
<dbReference type="SMART" id="SM00479">
    <property type="entry name" value="EXOIII"/>
    <property type="match status" value="1"/>
</dbReference>
<dbReference type="InterPro" id="IPR000571">
    <property type="entry name" value="Znf_CCCH"/>
</dbReference>
<keyword evidence="7" id="KW-0862">Zinc</keyword>
<feature type="compositionally biased region" description="Basic and acidic residues" evidence="9">
    <location>
        <begin position="326"/>
        <end position="342"/>
    </location>
</feature>
<feature type="compositionally biased region" description="Basic and acidic residues" evidence="9">
    <location>
        <begin position="381"/>
        <end position="395"/>
    </location>
</feature>
<evidence type="ECO:0000256" key="5">
    <source>
        <dbReference type="ARBA" id="ARBA00022839"/>
    </source>
</evidence>
<dbReference type="InterPro" id="IPR034922">
    <property type="entry name" value="REX1-like_exo"/>
</dbReference>
<evidence type="ECO:0000256" key="2">
    <source>
        <dbReference type="ARBA" id="ARBA00006357"/>
    </source>
</evidence>
<feature type="region of interest" description="Disordered" evidence="9">
    <location>
        <begin position="640"/>
        <end position="703"/>
    </location>
</feature>
<accession>A0AAV7L8R0</accession>
<protein>
    <recommendedName>
        <fullName evidence="10">C3H1-type domain-containing protein</fullName>
    </recommendedName>
</protein>
<feature type="compositionally biased region" description="Basic and acidic residues" evidence="9">
    <location>
        <begin position="404"/>
        <end position="436"/>
    </location>
</feature>
<dbReference type="GO" id="GO:0004527">
    <property type="term" value="F:exonuclease activity"/>
    <property type="evidence" value="ECO:0007669"/>
    <property type="project" value="UniProtKB-KW"/>
</dbReference>
<feature type="compositionally biased region" description="Basic and acidic residues" evidence="9">
    <location>
        <begin position="252"/>
        <end position="266"/>
    </location>
</feature>
<evidence type="ECO:0000313" key="11">
    <source>
        <dbReference type="EMBL" id="KAJ1085048.1"/>
    </source>
</evidence>
<keyword evidence="12" id="KW-1185">Reference proteome</keyword>
<dbReference type="PANTHER" id="PTHR12801:SF62">
    <property type="entry name" value="RNA EXONUCLEASE 1 HOMOLOG"/>
    <property type="match status" value="1"/>
</dbReference>
<dbReference type="InterPro" id="IPR047021">
    <property type="entry name" value="REXO1/3/4-like"/>
</dbReference>
<feature type="region of interest" description="Disordered" evidence="9">
    <location>
        <begin position="32"/>
        <end position="94"/>
    </location>
</feature>
<reference evidence="11" key="1">
    <citation type="journal article" date="2022" name="bioRxiv">
        <title>Sequencing and chromosome-scale assembly of the giantPleurodeles waltlgenome.</title>
        <authorList>
            <person name="Brown T."/>
            <person name="Elewa A."/>
            <person name="Iarovenko S."/>
            <person name="Subramanian E."/>
            <person name="Araus A.J."/>
            <person name="Petzold A."/>
            <person name="Susuki M."/>
            <person name="Suzuki K.-i.T."/>
            <person name="Hayashi T."/>
            <person name="Toyoda A."/>
            <person name="Oliveira C."/>
            <person name="Osipova E."/>
            <person name="Leigh N.D."/>
            <person name="Simon A."/>
            <person name="Yun M.H."/>
        </authorList>
    </citation>
    <scope>NUCLEOTIDE SEQUENCE</scope>
    <source>
        <strain evidence="11">20211129_DDA</strain>
        <tissue evidence="11">Liver</tissue>
    </source>
</reference>
<dbReference type="InterPro" id="IPR031736">
    <property type="entry name" value="REXO1-like_dom"/>
</dbReference>
<feature type="domain" description="C3H1-type" evidence="10">
    <location>
        <begin position="7"/>
        <end position="36"/>
    </location>
</feature>
<dbReference type="CDD" id="cd06145">
    <property type="entry name" value="REX1_like"/>
    <property type="match status" value="1"/>
</dbReference>
<evidence type="ECO:0000259" key="10">
    <source>
        <dbReference type="PROSITE" id="PS50103"/>
    </source>
</evidence>
<comment type="caution">
    <text evidence="11">The sequence shown here is derived from an EMBL/GenBank/DDBJ whole genome shotgun (WGS) entry which is preliminary data.</text>
</comment>
<feature type="region of interest" description="Disordered" evidence="9">
    <location>
        <begin position="137"/>
        <end position="163"/>
    </location>
</feature>